<evidence type="ECO:0000313" key="9">
    <source>
        <dbReference type="Proteomes" id="UP001550378"/>
    </source>
</evidence>
<reference evidence="8 9" key="1">
    <citation type="submission" date="2024-06" db="EMBL/GenBank/DDBJ databases">
        <title>The Natural Products Discovery Center: Release of the First 8490 Sequenced Strains for Exploring Actinobacteria Biosynthetic Diversity.</title>
        <authorList>
            <person name="Kalkreuter E."/>
            <person name="Kautsar S.A."/>
            <person name="Yang D."/>
            <person name="Bader C.D."/>
            <person name="Teijaro C.N."/>
            <person name="Fluegel L."/>
            <person name="Davis C.M."/>
            <person name="Simpson J.R."/>
            <person name="Lauterbach L."/>
            <person name="Steele A.D."/>
            <person name="Gui C."/>
            <person name="Meng S."/>
            <person name="Li G."/>
            <person name="Viehrig K."/>
            <person name="Ye F."/>
            <person name="Su P."/>
            <person name="Kiefer A.F."/>
            <person name="Nichols A."/>
            <person name="Cepeda A.J."/>
            <person name="Yan W."/>
            <person name="Fan B."/>
            <person name="Jiang Y."/>
            <person name="Adhikari A."/>
            <person name="Zheng C.-J."/>
            <person name="Schuster L."/>
            <person name="Cowan T.M."/>
            <person name="Smanski M.J."/>
            <person name="Chevrette M.G."/>
            <person name="De Carvalho L.P.S."/>
            <person name="Shen B."/>
        </authorList>
    </citation>
    <scope>NUCLEOTIDE SEQUENCE [LARGE SCALE GENOMIC DNA]</scope>
    <source>
        <strain evidence="8 9">NPDC006337</strain>
    </source>
</reference>
<evidence type="ECO:0000256" key="1">
    <source>
        <dbReference type="ARBA" id="ARBA00009104"/>
    </source>
</evidence>
<dbReference type="Proteomes" id="UP001550378">
    <property type="component" value="Unassembled WGS sequence"/>
</dbReference>
<name>A0ABV2WAX8_9ACTN</name>
<evidence type="ECO:0000259" key="7">
    <source>
        <dbReference type="Pfam" id="PF06414"/>
    </source>
</evidence>
<evidence type="ECO:0000256" key="6">
    <source>
        <dbReference type="ARBA" id="ARBA00048178"/>
    </source>
</evidence>
<evidence type="ECO:0000313" key="8">
    <source>
        <dbReference type="EMBL" id="MEU0710514.1"/>
    </source>
</evidence>
<comment type="catalytic activity">
    <reaction evidence="6">
        <text>UDP-N-acetyl-alpha-D-glucosamine + ATP = UDP-N-acetyl-alpha-D-glucosamine 3'-phosphate + ADP + H(+)</text>
        <dbReference type="Rhea" id="RHEA:32671"/>
        <dbReference type="ChEBI" id="CHEBI:15378"/>
        <dbReference type="ChEBI" id="CHEBI:30616"/>
        <dbReference type="ChEBI" id="CHEBI:57705"/>
        <dbReference type="ChEBI" id="CHEBI:64353"/>
        <dbReference type="ChEBI" id="CHEBI:456216"/>
        <dbReference type="EC" id="2.7.1.176"/>
    </reaction>
</comment>
<dbReference type="Gene3D" id="3.40.50.300">
    <property type="entry name" value="P-loop containing nucleotide triphosphate hydrolases"/>
    <property type="match status" value="1"/>
</dbReference>
<dbReference type="SUPFAM" id="SSF52540">
    <property type="entry name" value="P-loop containing nucleoside triphosphate hydrolases"/>
    <property type="match status" value="1"/>
</dbReference>
<keyword evidence="3" id="KW-0547">Nucleotide-binding</keyword>
<feature type="domain" description="Zeta toxin" evidence="7">
    <location>
        <begin position="35"/>
        <end position="217"/>
    </location>
</feature>
<evidence type="ECO:0000256" key="4">
    <source>
        <dbReference type="ARBA" id="ARBA00022840"/>
    </source>
</evidence>
<dbReference type="InterPro" id="IPR010488">
    <property type="entry name" value="Zeta_toxin_domain"/>
</dbReference>
<gene>
    <name evidence="8" type="ORF">ABZ508_24440</name>
</gene>
<organism evidence="8 9">
    <name type="scientific">Streptomyces lavendulocolor</name>
    <dbReference type="NCBI Taxonomy" id="67316"/>
    <lineage>
        <taxon>Bacteria</taxon>
        <taxon>Bacillati</taxon>
        <taxon>Actinomycetota</taxon>
        <taxon>Actinomycetes</taxon>
        <taxon>Kitasatosporales</taxon>
        <taxon>Streptomycetaceae</taxon>
        <taxon>Streptomyces</taxon>
    </lineage>
</organism>
<dbReference type="EC" id="2.7.1.176" evidence="2"/>
<comment type="similarity">
    <text evidence="1">Belongs to the zeta toxin family.</text>
</comment>
<evidence type="ECO:0000256" key="5">
    <source>
        <dbReference type="ARBA" id="ARBA00032897"/>
    </source>
</evidence>
<keyword evidence="4" id="KW-0067">ATP-binding</keyword>
<evidence type="ECO:0000256" key="3">
    <source>
        <dbReference type="ARBA" id="ARBA00022741"/>
    </source>
</evidence>
<comment type="caution">
    <text evidence="8">The sequence shown here is derived from an EMBL/GenBank/DDBJ whole genome shotgun (WGS) entry which is preliminary data.</text>
</comment>
<dbReference type="Pfam" id="PF06414">
    <property type="entry name" value="Zeta_toxin"/>
    <property type="match status" value="1"/>
</dbReference>
<proteinExistence type="inferred from homology"/>
<dbReference type="RefSeq" id="WP_359654966.1">
    <property type="nucleotide sequence ID" value="NZ_JBEXZP010000066.1"/>
</dbReference>
<dbReference type="EMBL" id="JBEXZR010000025">
    <property type="protein sequence ID" value="MEU0710514.1"/>
    <property type="molecule type" value="Genomic_DNA"/>
</dbReference>
<sequence>MTGPVTPERYRLPDEENRRIFHEEIVPELLEGPAAQERPTVVFLVGPPGAGKSRVAHALADVLDRRGGFVDVDSDLYKPYHPACAELLARDDSLMAACTRADGRAWMARAEEYVRTHRVHAVIQDTSQNARSTEDRMRAHRRAGARVEALFLGVPRAMSNQGIVGRYFEQLADRGQGRLTVQANADESYAGILELAERVDRSALADLAVVHRHGESRPRYRNSLDATGRWAEPPRLRRALEQERTRPWTPEESAGFVATQVRLRALGVPYGAEWRTRLARIERQAGPLLAPGDARRLDAAGN</sequence>
<dbReference type="InterPro" id="IPR027417">
    <property type="entry name" value="P-loop_NTPase"/>
</dbReference>
<accession>A0ABV2WAX8</accession>
<evidence type="ECO:0000256" key="2">
    <source>
        <dbReference type="ARBA" id="ARBA00011963"/>
    </source>
</evidence>
<keyword evidence="9" id="KW-1185">Reference proteome</keyword>
<protein>
    <recommendedName>
        <fullName evidence="5">UDP-N-acetylglucosamine kinase</fullName>
        <ecNumber evidence="2">2.7.1.176</ecNumber>
    </recommendedName>
    <alternativeName>
        <fullName evidence="5">UDP-N-acetylglucosamine kinase</fullName>
    </alternativeName>
</protein>